<dbReference type="Proteomes" id="UP001433508">
    <property type="component" value="Unassembled WGS sequence"/>
</dbReference>
<evidence type="ECO:0000313" key="2">
    <source>
        <dbReference type="Proteomes" id="UP001433508"/>
    </source>
</evidence>
<gene>
    <name evidence="1" type="ORF">V1525DRAFT_410712</name>
</gene>
<organism evidence="1 2">
    <name type="scientific">Lipomyces kononenkoae</name>
    <name type="common">Yeast</name>
    <dbReference type="NCBI Taxonomy" id="34357"/>
    <lineage>
        <taxon>Eukaryota</taxon>
        <taxon>Fungi</taxon>
        <taxon>Dikarya</taxon>
        <taxon>Ascomycota</taxon>
        <taxon>Saccharomycotina</taxon>
        <taxon>Lipomycetes</taxon>
        <taxon>Lipomycetales</taxon>
        <taxon>Lipomycetaceae</taxon>
        <taxon>Lipomyces</taxon>
    </lineage>
</organism>
<comment type="caution">
    <text evidence="1">The sequence shown here is derived from an EMBL/GenBank/DDBJ whole genome shotgun (WGS) entry which is preliminary data.</text>
</comment>
<sequence length="500" mass="57528">MHMAGLQQRRAQFIIIAALLYSLYILSVVVKPKRLATKQFTLPDLDRHTVFQLPPYLRSLEDAGINPAEALALHDKNAVAGQKSGQSRRAKTDVKLVSMSLRSSRYPQDAYTNFLWRCRTGEPPAAEVFETFISLKHRIFEVRVESERYPRTYNPSIIALPPSSHYPFLIVARVRGGGFFQESLICEGKYIDEPFVNPWGFEVMNRIVGCATNPRVLMVPQTPARDCTGIDFMSDVPGYHDPRIFWSNTGAPMMMFNQQSRYGCFGLWIIDLRSIYPSLRYRVTRGLLNQYPTVMELTRKEGRNPIEKNYVMFFDAETGAGYVQYELGHGSRHFARLAGNGLTTSNMTSPFEITCINDDAIWHQATNAIKIVLCDYGECEPEPENTVYLAFLHRKEIPEEFKVQYKRYVAIWKATAPFEMIGFASKHIRFDNEDEWEQKFNVEGRFLYTVSIAWEKNMNRYEGYLNENVIISLGVGDHDNAAVVMPVRDLMTCMRSCRHY</sequence>
<proteinExistence type="predicted"/>
<reference evidence="2" key="1">
    <citation type="journal article" date="2024" name="Front. Bioeng. Biotechnol.">
        <title>Genome-scale model development and genomic sequencing of the oleaginous clade Lipomyces.</title>
        <authorList>
            <person name="Czajka J.J."/>
            <person name="Han Y."/>
            <person name="Kim J."/>
            <person name="Mondo S.J."/>
            <person name="Hofstad B.A."/>
            <person name="Robles A."/>
            <person name="Haridas S."/>
            <person name="Riley R."/>
            <person name="LaButti K."/>
            <person name="Pangilinan J."/>
            <person name="Andreopoulos W."/>
            <person name="Lipzen A."/>
            <person name="Yan J."/>
            <person name="Wang M."/>
            <person name="Ng V."/>
            <person name="Grigoriev I.V."/>
            <person name="Spatafora J.W."/>
            <person name="Magnuson J.K."/>
            <person name="Baker S.E."/>
            <person name="Pomraning K.R."/>
        </authorList>
    </citation>
    <scope>NUCLEOTIDE SEQUENCE [LARGE SCALE GENOMIC DNA]</scope>
    <source>
        <strain evidence="2">CBS 7786</strain>
    </source>
</reference>
<accession>A0ACC3SU56</accession>
<evidence type="ECO:0000313" key="1">
    <source>
        <dbReference type="EMBL" id="KAK9235166.1"/>
    </source>
</evidence>
<protein>
    <submittedName>
        <fullName evidence="1">Uncharacterized protein</fullName>
    </submittedName>
</protein>
<keyword evidence="2" id="KW-1185">Reference proteome</keyword>
<dbReference type="EMBL" id="MU971427">
    <property type="protein sequence ID" value="KAK9235166.1"/>
    <property type="molecule type" value="Genomic_DNA"/>
</dbReference>
<name>A0ACC3SU56_LIPKO</name>